<evidence type="ECO:0008006" key="8">
    <source>
        <dbReference type="Google" id="ProtNLM"/>
    </source>
</evidence>
<keyword evidence="5" id="KW-0539">Nucleus</keyword>
<dbReference type="InterPro" id="IPR052035">
    <property type="entry name" value="ZnF_BED_domain_contain"/>
</dbReference>
<dbReference type="AlphaFoldDB" id="A0A7J8RAP2"/>
<evidence type="ECO:0000256" key="2">
    <source>
        <dbReference type="ARBA" id="ARBA00022723"/>
    </source>
</evidence>
<evidence type="ECO:0000313" key="6">
    <source>
        <dbReference type="EMBL" id="MBA0610874.1"/>
    </source>
</evidence>
<name>A0A7J8RAP2_GOSDV</name>
<evidence type="ECO:0000256" key="1">
    <source>
        <dbReference type="ARBA" id="ARBA00004123"/>
    </source>
</evidence>
<proteinExistence type="predicted"/>
<comment type="caution">
    <text evidence="6">The sequence shown here is derived from an EMBL/GenBank/DDBJ whole genome shotgun (WGS) entry which is preliminary data.</text>
</comment>
<keyword evidence="3" id="KW-0863">Zinc-finger</keyword>
<dbReference type="SUPFAM" id="SSF53098">
    <property type="entry name" value="Ribonuclease H-like"/>
    <property type="match status" value="1"/>
</dbReference>
<accession>A0A7J8RAP2</accession>
<evidence type="ECO:0000256" key="3">
    <source>
        <dbReference type="ARBA" id="ARBA00022771"/>
    </source>
</evidence>
<protein>
    <recommendedName>
        <fullName evidence="8">hAT-like transposase RNase-H fold domain-containing protein</fullName>
    </recommendedName>
</protein>
<organism evidence="6 7">
    <name type="scientific">Gossypium davidsonii</name>
    <name type="common">Davidson's cotton</name>
    <name type="synonym">Gossypium klotzschianum subsp. davidsonii</name>
    <dbReference type="NCBI Taxonomy" id="34287"/>
    <lineage>
        <taxon>Eukaryota</taxon>
        <taxon>Viridiplantae</taxon>
        <taxon>Streptophyta</taxon>
        <taxon>Embryophyta</taxon>
        <taxon>Tracheophyta</taxon>
        <taxon>Spermatophyta</taxon>
        <taxon>Magnoliopsida</taxon>
        <taxon>eudicotyledons</taxon>
        <taxon>Gunneridae</taxon>
        <taxon>Pentapetalae</taxon>
        <taxon>rosids</taxon>
        <taxon>malvids</taxon>
        <taxon>Malvales</taxon>
        <taxon>Malvaceae</taxon>
        <taxon>Malvoideae</taxon>
        <taxon>Gossypium</taxon>
    </lineage>
</organism>
<sequence length="200" mass="23436">GVTLTSDNWNSEHTNDEYFCIIAYWVDKGWKLQKRIKRFRALSPPYDVRCCAHILNLIVKANLELTDDVVDVLDYWGQQDKDYQIFSLFNEEWGNVVILCKIWKTILSNLKLLFEEYVNNSKSMSSSLAGSSNVSDNDHVDSSLHQLNVNRVDLERDYDESDDYRRYLSKSSTKSERSQLDIYLEKPELELNSQIDVLDY</sequence>
<gene>
    <name evidence="6" type="ORF">Godav_011639</name>
</gene>
<evidence type="ECO:0000256" key="5">
    <source>
        <dbReference type="ARBA" id="ARBA00023242"/>
    </source>
</evidence>
<evidence type="ECO:0000256" key="4">
    <source>
        <dbReference type="ARBA" id="ARBA00022833"/>
    </source>
</evidence>
<dbReference type="GO" id="GO:0005634">
    <property type="term" value="C:nucleus"/>
    <property type="evidence" value="ECO:0007669"/>
    <property type="project" value="UniProtKB-SubCell"/>
</dbReference>
<reference evidence="6 7" key="1">
    <citation type="journal article" date="2019" name="Genome Biol. Evol.">
        <title>Insights into the evolution of the New World diploid cottons (Gossypium, subgenus Houzingenia) based on genome sequencing.</title>
        <authorList>
            <person name="Grover C.E."/>
            <person name="Arick M.A. 2nd"/>
            <person name="Thrash A."/>
            <person name="Conover J.L."/>
            <person name="Sanders W.S."/>
            <person name="Peterson D.G."/>
            <person name="Frelichowski J.E."/>
            <person name="Scheffler J.A."/>
            <person name="Scheffler B.E."/>
            <person name="Wendel J.F."/>
        </authorList>
    </citation>
    <scope>NUCLEOTIDE SEQUENCE [LARGE SCALE GENOMIC DNA]</scope>
    <source>
        <strain evidence="6">27</strain>
        <tissue evidence="6">Leaf</tissue>
    </source>
</reference>
<dbReference type="EMBL" id="JABFAC010000004">
    <property type="protein sequence ID" value="MBA0610874.1"/>
    <property type="molecule type" value="Genomic_DNA"/>
</dbReference>
<dbReference type="InterPro" id="IPR012337">
    <property type="entry name" value="RNaseH-like_sf"/>
</dbReference>
<keyword evidence="7" id="KW-1185">Reference proteome</keyword>
<evidence type="ECO:0000313" key="7">
    <source>
        <dbReference type="Proteomes" id="UP000593561"/>
    </source>
</evidence>
<keyword evidence="4" id="KW-0862">Zinc</keyword>
<dbReference type="PANTHER" id="PTHR46481:SF10">
    <property type="entry name" value="ZINC FINGER BED DOMAIN-CONTAINING PROTEIN 39"/>
    <property type="match status" value="1"/>
</dbReference>
<dbReference type="PANTHER" id="PTHR46481">
    <property type="entry name" value="ZINC FINGER BED DOMAIN-CONTAINING PROTEIN 4"/>
    <property type="match status" value="1"/>
</dbReference>
<comment type="subcellular location">
    <subcellularLocation>
        <location evidence="1">Nucleus</location>
    </subcellularLocation>
</comment>
<dbReference type="Proteomes" id="UP000593561">
    <property type="component" value="Unassembled WGS sequence"/>
</dbReference>
<keyword evidence="2" id="KW-0479">Metal-binding</keyword>
<feature type="non-terminal residue" evidence="6">
    <location>
        <position position="200"/>
    </location>
</feature>
<dbReference type="GO" id="GO:0008270">
    <property type="term" value="F:zinc ion binding"/>
    <property type="evidence" value="ECO:0007669"/>
    <property type="project" value="UniProtKB-KW"/>
</dbReference>